<name>A0A545U8R8_9GAMM</name>
<proteinExistence type="predicted"/>
<accession>A0A545U8R8</accession>
<dbReference type="OrthoDB" id="6198727at2"/>
<dbReference type="EMBL" id="VIKS01000011">
    <property type="protein sequence ID" value="TQV85862.1"/>
    <property type="molecule type" value="Genomic_DNA"/>
</dbReference>
<keyword evidence="2" id="KW-1185">Reference proteome</keyword>
<dbReference type="AlphaFoldDB" id="A0A545U8R8"/>
<evidence type="ECO:0000313" key="2">
    <source>
        <dbReference type="Proteomes" id="UP000315439"/>
    </source>
</evidence>
<gene>
    <name evidence="1" type="ORF">FLL46_18225</name>
</gene>
<organism evidence="1 2">
    <name type="scientific">Aliikangiella coralliicola</name>
    <dbReference type="NCBI Taxonomy" id="2592383"/>
    <lineage>
        <taxon>Bacteria</taxon>
        <taxon>Pseudomonadati</taxon>
        <taxon>Pseudomonadota</taxon>
        <taxon>Gammaproteobacteria</taxon>
        <taxon>Oceanospirillales</taxon>
        <taxon>Pleioneaceae</taxon>
        <taxon>Aliikangiella</taxon>
    </lineage>
</organism>
<evidence type="ECO:0000313" key="1">
    <source>
        <dbReference type="EMBL" id="TQV85862.1"/>
    </source>
</evidence>
<dbReference type="PROSITE" id="PS51257">
    <property type="entry name" value="PROKAR_LIPOPROTEIN"/>
    <property type="match status" value="1"/>
</dbReference>
<sequence length="130" mass="14801">MNKTFYFLISAFIIVACSSIDKTIPISYIEILNEGKHYPNRPEMAEICKGFLMSAEKVEMFYHNAALTHEKDPGDKYKVLPCFSSGTAYLYGEKYHWVIRAGGVGEFYSDNDRFVKICGIKCCDKVRGIC</sequence>
<dbReference type="Proteomes" id="UP000315439">
    <property type="component" value="Unassembled WGS sequence"/>
</dbReference>
<comment type="caution">
    <text evidence="1">The sequence shown here is derived from an EMBL/GenBank/DDBJ whole genome shotgun (WGS) entry which is preliminary data.</text>
</comment>
<reference evidence="1 2" key="1">
    <citation type="submission" date="2019-07" db="EMBL/GenBank/DDBJ databases">
        <title>Draft genome for Aliikangiella sp. M105.</title>
        <authorList>
            <person name="Wang G."/>
        </authorList>
    </citation>
    <scope>NUCLEOTIDE SEQUENCE [LARGE SCALE GENOMIC DNA]</scope>
    <source>
        <strain evidence="1 2">M105</strain>
    </source>
</reference>
<dbReference type="RefSeq" id="WP_142932781.1">
    <property type="nucleotide sequence ID" value="NZ_ML660167.1"/>
</dbReference>
<protein>
    <submittedName>
        <fullName evidence="1">Uncharacterized protein</fullName>
    </submittedName>
</protein>